<dbReference type="EMBL" id="JACIJC010000002">
    <property type="protein sequence ID" value="MBB5685038.1"/>
    <property type="molecule type" value="Genomic_DNA"/>
</dbReference>
<comment type="caution">
    <text evidence="1">The sequence shown here is derived from an EMBL/GenBank/DDBJ whole genome shotgun (WGS) entry which is preliminary data.</text>
</comment>
<dbReference type="Proteomes" id="UP000549617">
    <property type="component" value="Unassembled WGS sequence"/>
</dbReference>
<gene>
    <name evidence="1" type="ORF">FHS49_001046</name>
</gene>
<name>A0A7W9ED93_9SPHN</name>
<sequence>MAAAENDANIVLFFQFTVSPSNGARLPALLALLSARLPVARSAQVGPIPPLSPHQKKERCVRIIMTDTAQPAGAAAFGGMIVPPQRAPRQETA</sequence>
<evidence type="ECO:0000313" key="1">
    <source>
        <dbReference type="EMBL" id="MBB5685038.1"/>
    </source>
</evidence>
<dbReference type="AlphaFoldDB" id="A0A7W9ED93"/>
<proteinExistence type="predicted"/>
<dbReference type="RefSeq" id="WP_184016056.1">
    <property type="nucleotide sequence ID" value="NZ_JACIJC010000002.1"/>
</dbReference>
<protein>
    <submittedName>
        <fullName evidence="1">Uncharacterized protein</fullName>
    </submittedName>
</protein>
<organism evidence="1 2">
    <name type="scientific">Sphingobium boeckii</name>
    <dbReference type="NCBI Taxonomy" id="1082345"/>
    <lineage>
        <taxon>Bacteria</taxon>
        <taxon>Pseudomonadati</taxon>
        <taxon>Pseudomonadota</taxon>
        <taxon>Alphaproteobacteria</taxon>
        <taxon>Sphingomonadales</taxon>
        <taxon>Sphingomonadaceae</taxon>
        <taxon>Sphingobium</taxon>
    </lineage>
</organism>
<reference evidence="1 2" key="1">
    <citation type="submission" date="2020-08" db="EMBL/GenBank/DDBJ databases">
        <title>Genomic Encyclopedia of Type Strains, Phase IV (KMG-IV): sequencing the most valuable type-strain genomes for metagenomic binning, comparative biology and taxonomic classification.</title>
        <authorList>
            <person name="Goeker M."/>
        </authorList>
    </citation>
    <scope>NUCLEOTIDE SEQUENCE [LARGE SCALE GENOMIC DNA]</scope>
    <source>
        <strain evidence="1 2">DSM 25079</strain>
    </source>
</reference>
<accession>A0A7W9ED93</accession>
<keyword evidence="2" id="KW-1185">Reference proteome</keyword>
<evidence type="ECO:0000313" key="2">
    <source>
        <dbReference type="Proteomes" id="UP000549617"/>
    </source>
</evidence>